<evidence type="ECO:0000313" key="12">
    <source>
        <dbReference type="Proteomes" id="UP000321614"/>
    </source>
</evidence>
<dbReference type="InterPro" id="IPR011324">
    <property type="entry name" value="Cytotoxic_necrot_fac-like_cat"/>
</dbReference>
<accession>A0ABY3G606</accession>
<evidence type="ECO:0000256" key="6">
    <source>
        <dbReference type="ARBA" id="ARBA00022833"/>
    </source>
</evidence>
<evidence type="ECO:0000256" key="7">
    <source>
        <dbReference type="ARBA" id="ARBA00047989"/>
    </source>
</evidence>
<dbReference type="SUPFAM" id="SSF64438">
    <property type="entry name" value="CNF1/YfiH-like putative cysteine hydrolases"/>
    <property type="match status" value="1"/>
</dbReference>
<dbReference type="NCBIfam" id="TIGR00726">
    <property type="entry name" value="peptidoglycan editing factor PgeF"/>
    <property type="match status" value="1"/>
</dbReference>
<dbReference type="EMBL" id="VOAW01000015">
    <property type="protein sequence ID" value="TWO24681.1"/>
    <property type="molecule type" value="Genomic_DNA"/>
</dbReference>
<dbReference type="InterPro" id="IPR003730">
    <property type="entry name" value="Cu_polyphenol_OxRdtase"/>
</dbReference>
<dbReference type="Gene3D" id="3.60.140.10">
    <property type="entry name" value="CNF1/YfiH-like putative cysteine hydrolases"/>
    <property type="match status" value="1"/>
</dbReference>
<keyword evidence="6" id="KW-0862">Zinc</keyword>
<evidence type="ECO:0000256" key="10">
    <source>
        <dbReference type="RuleBase" id="RU361274"/>
    </source>
</evidence>
<proteinExistence type="inferred from homology"/>
<evidence type="ECO:0000313" key="11">
    <source>
        <dbReference type="EMBL" id="TWO24681.1"/>
    </source>
</evidence>
<keyword evidence="12" id="KW-1185">Reference proteome</keyword>
<dbReference type="InterPro" id="IPR038371">
    <property type="entry name" value="Cu_polyphenol_OxRdtase_sf"/>
</dbReference>
<comment type="catalytic activity">
    <reaction evidence="8">
        <text>adenosine + phosphate = alpha-D-ribose 1-phosphate + adenine</text>
        <dbReference type="Rhea" id="RHEA:27642"/>
        <dbReference type="ChEBI" id="CHEBI:16335"/>
        <dbReference type="ChEBI" id="CHEBI:16708"/>
        <dbReference type="ChEBI" id="CHEBI:43474"/>
        <dbReference type="ChEBI" id="CHEBI:57720"/>
        <dbReference type="EC" id="2.4.2.1"/>
    </reaction>
    <physiologicalReaction direction="left-to-right" evidence="8">
        <dbReference type="Rhea" id="RHEA:27643"/>
    </physiologicalReaction>
</comment>
<reference evidence="11 12" key="1">
    <citation type="submission" date="2019-07" db="EMBL/GenBank/DDBJ databases">
        <title>Rapid identification of Enteric Bacteria from Whole Genome Sequences (WGS) using Average Nucleotide Identity (ANI).</title>
        <authorList>
            <person name="Lane C."/>
        </authorList>
    </citation>
    <scope>NUCLEOTIDE SEQUENCE [LARGE SCALE GENOMIC DNA]</scope>
    <source>
        <strain evidence="11 12">2011D-8905</strain>
    </source>
</reference>
<evidence type="ECO:0000256" key="3">
    <source>
        <dbReference type="ARBA" id="ARBA00022679"/>
    </source>
</evidence>
<dbReference type="PANTHER" id="PTHR30616">
    <property type="entry name" value="UNCHARACTERIZED PROTEIN YFIH"/>
    <property type="match status" value="1"/>
</dbReference>
<comment type="caution">
    <text evidence="11">The sequence shown here is derived from an EMBL/GenBank/DDBJ whole genome shotgun (WGS) entry which is preliminary data.</text>
</comment>
<comment type="catalytic activity">
    <reaction evidence="1">
        <text>inosine + phosphate = alpha-D-ribose 1-phosphate + hypoxanthine</text>
        <dbReference type="Rhea" id="RHEA:27646"/>
        <dbReference type="ChEBI" id="CHEBI:17368"/>
        <dbReference type="ChEBI" id="CHEBI:17596"/>
        <dbReference type="ChEBI" id="CHEBI:43474"/>
        <dbReference type="ChEBI" id="CHEBI:57720"/>
        <dbReference type="EC" id="2.4.2.1"/>
    </reaction>
    <physiologicalReaction direction="left-to-right" evidence="1">
        <dbReference type="Rhea" id="RHEA:27647"/>
    </physiologicalReaction>
</comment>
<comment type="similarity">
    <text evidence="2 10">Belongs to the purine nucleoside phosphorylase YfiH/LACC1 family.</text>
</comment>
<evidence type="ECO:0000256" key="8">
    <source>
        <dbReference type="ARBA" id="ARBA00048968"/>
    </source>
</evidence>
<comment type="catalytic activity">
    <reaction evidence="9">
        <text>S-methyl-5'-thioadenosine + phosphate = 5-(methylsulfanyl)-alpha-D-ribose 1-phosphate + adenine</text>
        <dbReference type="Rhea" id="RHEA:11852"/>
        <dbReference type="ChEBI" id="CHEBI:16708"/>
        <dbReference type="ChEBI" id="CHEBI:17509"/>
        <dbReference type="ChEBI" id="CHEBI:43474"/>
        <dbReference type="ChEBI" id="CHEBI:58533"/>
        <dbReference type="EC" id="2.4.2.28"/>
    </reaction>
    <physiologicalReaction direction="left-to-right" evidence="9">
        <dbReference type="Rhea" id="RHEA:11853"/>
    </physiologicalReaction>
</comment>
<keyword evidence="3" id="KW-0808">Transferase</keyword>
<keyword evidence="4" id="KW-0479">Metal-binding</keyword>
<comment type="catalytic activity">
    <reaction evidence="7">
        <text>adenosine + H2O + H(+) = inosine + NH4(+)</text>
        <dbReference type="Rhea" id="RHEA:24408"/>
        <dbReference type="ChEBI" id="CHEBI:15377"/>
        <dbReference type="ChEBI" id="CHEBI:15378"/>
        <dbReference type="ChEBI" id="CHEBI:16335"/>
        <dbReference type="ChEBI" id="CHEBI:17596"/>
        <dbReference type="ChEBI" id="CHEBI:28938"/>
        <dbReference type="EC" id="3.5.4.4"/>
    </reaction>
    <physiologicalReaction direction="left-to-right" evidence="7">
        <dbReference type="Rhea" id="RHEA:24409"/>
    </physiologicalReaction>
</comment>
<evidence type="ECO:0000256" key="9">
    <source>
        <dbReference type="ARBA" id="ARBA00049893"/>
    </source>
</evidence>
<evidence type="ECO:0000256" key="2">
    <source>
        <dbReference type="ARBA" id="ARBA00007353"/>
    </source>
</evidence>
<protein>
    <recommendedName>
        <fullName evidence="10">Purine nucleoside phosphorylase</fullName>
    </recommendedName>
</protein>
<dbReference type="RefSeq" id="WP_147500996.1">
    <property type="nucleotide sequence ID" value="NZ_JANPQS010000018.1"/>
</dbReference>
<sequence length="225" mass="25876">MATNRQNFITILENEHIKAFVAFDKDYSVFKKQIVGTSVFSFDTNIQTCVFLNQIHSNIVTTYENNFDINCDGVISYSKNTALCILSADCLPILLYDQDKQIIAALHSGRQGCFQNILKQAVFKMQTNFNSIPKDIQLIISAGICAKNYEINGEILQYAEKKFPQFLEKNMLDLKKMVKFQANNLGITKILDINICTFEDERFFSYRRNQTSNRIVSAIYLKDKI</sequence>
<organism evidence="11 12">
    <name type="scientific">Campylobacter insulaenigrae</name>
    <dbReference type="NCBI Taxonomy" id="260714"/>
    <lineage>
        <taxon>Bacteria</taxon>
        <taxon>Pseudomonadati</taxon>
        <taxon>Campylobacterota</taxon>
        <taxon>Epsilonproteobacteria</taxon>
        <taxon>Campylobacterales</taxon>
        <taxon>Campylobacteraceae</taxon>
        <taxon>Campylobacter</taxon>
    </lineage>
</organism>
<dbReference type="PANTHER" id="PTHR30616:SF2">
    <property type="entry name" value="PURINE NUCLEOSIDE PHOSPHORYLASE LACC1"/>
    <property type="match status" value="1"/>
</dbReference>
<keyword evidence="5" id="KW-0378">Hydrolase</keyword>
<evidence type="ECO:0000256" key="1">
    <source>
        <dbReference type="ARBA" id="ARBA00000553"/>
    </source>
</evidence>
<gene>
    <name evidence="11" type="primary">pgeF</name>
    <name evidence="11" type="ORF">ZA01_06130</name>
</gene>
<evidence type="ECO:0000256" key="5">
    <source>
        <dbReference type="ARBA" id="ARBA00022801"/>
    </source>
</evidence>
<dbReference type="Pfam" id="PF02578">
    <property type="entry name" value="Cu-oxidase_4"/>
    <property type="match status" value="1"/>
</dbReference>
<dbReference type="Proteomes" id="UP000321614">
    <property type="component" value="Unassembled WGS sequence"/>
</dbReference>
<name>A0ABY3G606_9BACT</name>
<evidence type="ECO:0000256" key="4">
    <source>
        <dbReference type="ARBA" id="ARBA00022723"/>
    </source>
</evidence>
<dbReference type="CDD" id="cd16833">
    <property type="entry name" value="YfiH"/>
    <property type="match status" value="1"/>
</dbReference>